<dbReference type="OrthoDB" id="68611at2759"/>
<evidence type="ECO:0000256" key="1">
    <source>
        <dbReference type="ARBA" id="ARBA00004141"/>
    </source>
</evidence>
<name>A0A6A6VWV1_9PEZI</name>
<evidence type="ECO:0000256" key="4">
    <source>
        <dbReference type="ARBA" id="ARBA00023136"/>
    </source>
</evidence>
<comment type="subcellular location">
    <subcellularLocation>
        <location evidence="1">Membrane</location>
        <topology evidence="1">Multi-pass membrane protein</topology>
    </subcellularLocation>
</comment>
<dbReference type="GeneID" id="54486884"/>
<dbReference type="InterPro" id="IPR023244">
    <property type="entry name" value="Brefeldin_A-sensitivity_4"/>
</dbReference>
<dbReference type="PANTHER" id="PTHR47804">
    <property type="entry name" value="60S RIBOSOMAL PROTEIN L19"/>
    <property type="match status" value="1"/>
</dbReference>
<feature type="transmembrane region" description="Helical" evidence="5">
    <location>
        <begin position="208"/>
        <end position="226"/>
    </location>
</feature>
<dbReference type="EMBL" id="ML996583">
    <property type="protein sequence ID" value="KAF2753721.1"/>
    <property type="molecule type" value="Genomic_DNA"/>
</dbReference>
<reference evidence="7" key="1">
    <citation type="journal article" date="2020" name="Stud. Mycol.">
        <title>101 Dothideomycetes genomes: a test case for predicting lifestyles and emergence of pathogens.</title>
        <authorList>
            <person name="Haridas S."/>
            <person name="Albert R."/>
            <person name="Binder M."/>
            <person name="Bloem J."/>
            <person name="Labutti K."/>
            <person name="Salamov A."/>
            <person name="Andreopoulos B."/>
            <person name="Baker S."/>
            <person name="Barry K."/>
            <person name="Bills G."/>
            <person name="Bluhm B."/>
            <person name="Cannon C."/>
            <person name="Castanera R."/>
            <person name="Culley D."/>
            <person name="Daum C."/>
            <person name="Ezra D."/>
            <person name="Gonzalez J."/>
            <person name="Henrissat B."/>
            <person name="Kuo A."/>
            <person name="Liang C."/>
            <person name="Lipzen A."/>
            <person name="Lutzoni F."/>
            <person name="Magnuson J."/>
            <person name="Mondo S."/>
            <person name="Nolan M."/>
            <person name="Ohm R."/>
            <person name="Pangilinan J."/>
            <person name="Park H.-J."/>
            <person name="Ramirez L."/>
            <person name="Alfaro M."/>
            <person name="Sun H."/>
            <person name="Tritt A."/>
            <person name="Yoshinaga Y."/>
            <person name="Zwiers L.-H."/>
            <person name="Turgeon B."/>
            <person name="Goodwin S."/>
            <person name="Spatafora J."/>
            <person name="Crous P."/>
            <person name="Grigoriev I."/>
        </authorList>
    </citation>
    <scope>NUCLEOTIDE SEQUENCE</scope>
    <source>
        <strain evidence="7">CBS 121739</strain>
    </source>
</reference>
<keyword evidence="2 5" id="KW-0812">Transmembrane</keyword>
<dbReference type="InterPro" id="IPR049453">
    <property type="entry name" value="Memb_transporter_dom"/>
</dbReference>
<feature type="transmembrane region" description="Helical" evidence="5">
    <location>
        <begin position="665"/>
        <end position="682"/>
    </location>
</feature>
<dbReference type="PANTHER" id="PTHR47804:SF1">
    <property type="entry name" value="DUF2421 DOMAIN-CONTAINING PROTEIN"/>
    <property type="match status" value="1"/>
</dbReference>
<organism evidence="7 8">
    <name type="scientific">Pseudovirgaria hyperparasitica</name>
    <dbReference type="NCBI Taxonomy" id="470096"/>
    <lineage>
        <taxon>Eukaryota</taxon>
        <taxon>Fungi</taxon>
        <taxon>Dikarya</taxon>
        <taxon>Ascomycota</taxon>
        <taxon>Pezizomycotina</taxon>
        <taxon>Dothideomycetes</taxon>
        <taxon>Dothideomycetes incertae sedis</taxon>
        <taxon>Acrospermales</taxon>
        <taxon>Acrospermaceae</taxon>
        <taxon>Pseudovirgaria</taxon>
    </lineage>
</organism>
<evidence type="ECO:0000256" key="5">
    <source>
        <dbReference type="SAM" id="Phobius"/>
    </source>
</evidence>
<dbReference type="InterPro" id="IPR052430">
    <property type="entry name" value="IVT-Associated"/>
</dbReference>
<dbReference type="RefSeq" id="XP_033596172.1">
    <property type="nucleotide sequence ID" value="XM_033745830.1"/>
</dbReference>
<sequence>MPDEQEASTSRRVSREPLRQATLILPKTGERVKRAFTLGVQAVQNGHVDAQEHMPLLGADTGHGESGPRNKSLVWEKTKETGVKLYDFITSPLGQGILKCSLAYILGSLGTFYPPISGWLGHQDGKHMMATVTVYFHPARSAGSMEEAFFIALVAFSYAAVISFTSMAVSAFFASQHLLQLGHAVVLIVFCGGGLGLVGWTKQALSNPLVNVGCSLTSLALITVLTKEGAVQNGTFSYAKIYQVLKMVSLGILSTALVSFLVKPISARKELRKDFKTATVSLSEMVALITKSFLDGDEEELEHTSFMSASSSYKTIFKRITKDLGEAKWEHYTLGTEETYHIEAKLAKALEQLSVDVSGLRSAAATQFALMKAQADGKSIMSGMSATYSDLSPSASRSHDYFATLRQRLGSLASIDENPRTKRPEHEDGLTMLKRGQTVASTMESSTVITATTAAEIFQNFLSQLGPPMKSLAFTLKAVLEELPFGPPPTYSIVVNEQFRKSLVDANELFTTARKEALSQVYQSKVPSHTKAEIAADYEEVAASCGYFSSSLQDFAEDLLEYIDILEEYKHVAESPSVRRSWKWLMFWRKRNQKQVADEAELFNTPTPPNPPKDLLKVTHRTLKGASRNVTWNYTDELQSEKKRRPITYRLWVALRFFRRDDIKFALKVGVGAILYAMWSFIPSTRPVYASFRGEWGLLSYMLVCSMTVGASNTTGFHRFGGTCLGALLAVLAWIIADENPFVLAFFGWVVSLGCFYIIVGQGKGPLGRFILLTYNLSALYAYSLSVKDDDNDDDEGGISPEIWEIVFHRVVAVLTGCLWGMVITRLIWPISARRKLKDGLAILWLRMGLIWKRDPLAVLLRGPSRYSYMDIGESLSLQRFLNHLDGLRASAASEFELRGPFPNRVCHQLLESTGRMLDAFHAMNVIIRKELKATPGEQEILQYTRYERIQLSSRISHLFSVLASSLKLEYPLNDTMPNIEHTRDRLLAKVFDFRKNAEGRDLPTDEDYELLYAYALVTGQLAHEIGEVAALIETLYGVLDEETFKLE</sequence>
<keyword evidence="4 5" id="KW-0472">Membrane</keyword>
<evidence type="ECO:0000313" key="7">
    <source>
        <dbReference type="EMBL" id="KAF2753721.1"/>
    </source>
</evidence>
<keyword evidence="3 5" id="KW-1133">Transmembrane helix</keyword>
<feature type="transmembrane region" description="Helical" evidence="5">
    <location>
        <begin position="767"/>
        <end position="786"/>
    </location>
</feature>
<dbReference type="Pfam" id="PF13515">
    <property type="entry name" value="FUSC_2"/>
    <property type="match status" value="1"/>
</dbReference>
<gene>
    <name evidence="7" type="ORF">EJ05DRAFT_489894</name>
</gene>
<feature type="transmembrane region" description="Helical" evidence="5">
    <location>
        <begin position="720"/>
        <end position="737"/>
    </location>
</feature>
<feature type="domain" description="Integral membrane bound transporter" evidence="6">
    <location>
        <begin position="692"/>
        <end position="824"/>
    </location>
</feature>
<evidence type="ECO:0000259" key="6">
    <source>
        <dbReference type="Pfam" id="PF13515"/>
    </source>
</evidence>
<evidence type="ECO:0000256" key="2">
    <source>
        <dbReference type="ARBA" id="ARBA00022692"/>
    </source>
</evidence>
<feature type="transmembrane region" description="Helical" evidence="5">
    <location>
        <begin position="694"/>
        <end position="713"/>
    </location>
</feature>
<feature type="transmembrane region" description="Helical" evidence="5">
    <location>
        <begin position="148"/>
        <end position="175"/>
    </location>
</feature>
<feature type="transmembrane region" description="Helical" evidence="5">
    <location>
        <begin position="241"/>
        <end position="262"/>
    </location>
</feature>
<feature type="transmembrane region" description="Helical" evidence="5">
    <location>
        <begin position="806"/>
        <end position="829"/>
    </location>
</feature>
<dbReference type="Proteomes" id="UP000799437">
    <property type="component" value="Unassembled WGS sequence"/>
</dbReference>
<evidence type="ECO:0000313" key="8">
    <source>
        <dbReference type="Proteomes" id="UP000799437"/>
    </source>
</evidence>
<feature type="transmembrane region" description="Helical" evidence="5">
    <location>
        <begin position="181"/>
        <end position="201"/>
    </location>
</feature>
<evidence type="ECO:0000256" key="3">
    <source>
        <dbReference type="ARBA" id="ARBA00022989"/>
    </source>
</evidence>
<keyword evidence="8" id="KW-1185">Reference proteome</keyword>
<dbReference type="PRINTS" id="PR02047">
    <property type="entry name" value="BREFELDNASP4"/>
</dbReference>
<dbReference type="AlphaFoldDB" id="A0A6A6VWV1"/>
<feature type="transmembrane region" description="Helical" evidence="5">
    <location>
        <begin position="743"/>
        <end position="760"/>
    </location>
</feature>
<dbReference type="GO" id="GO:0016020">
    <property type="term" value="C:membrane"/>
    <property type="evidence" value="ECO:0007669"/>
    <property type="project" value="UniProtKB-SubCell"/>
</dbReference>
<protein>
    <recommendedName>
        <fullName evidence="6">Integral membrane bound transporter domain-containing protein</fullName>
    </recommendedName>
</protein>
<proteinExistence type="predicted"/>
<accession>A0A6A6VWV1</accession>